<evidence type="ECO:0000313" key="1">
    <source>
        <dbReference type="EMBL" id="GAH74666.1"/>
    </source>
</evidence>
<gene>
    <name evidence="1" type="ORF">S03H2_42066</name>
</gene>
<reference evidence="1" key="1">
    <citation type="journal article" date="2014" name="Front. Microbiol.">
        <title>High frequency of phylogenetically diverse reductive dehalogenase-homologous genes in deep subseafloor sedimentary metagenomes.</title>
        <authorList>
            <person name="Kawai M."/>
            <person name="Futagami T."/>
            <person name="Toyoda A."/>
            <person name="Takaki Y."/>
            <person name="Nishi S."/>
            <person name="Hori S."/>
            <person name="Arai W."/>
            <person name="Tsubouchi T."/>
            <person name="Morono Y."/>
            <person name="Uchiyama I."/>
            <person name="Ito T."/>
            <person name="Fujiyama A."/>
            <person name="Inagaki F."/>
            <person name="Takami H."/>
        </authorList>
    </citation>
    <scope>NUCLEOTIDE SEQUENCE</scope>
    <source>
        <strain evidence="1">Expedition CK06-06</strain>
    </source>
</reference>
<proteinExistence type="predicted"/>
<comment type="caution">
    <text evidence="1">The sequence shown here is derived from an EMBL/GenBank/DDBJ whole genome shotgun (WGS) entry which is preliminary data.</text>
</comment>
<feature type="non-terminal residue" evidence="1">
    <location>
        <position position="1"/>
    </location>
</feature>
<dbReference type="EMBL" id="BARU01026163">
    <property type="protein sequence ID" value="GAH74666.1"/>
    <property type="molecule type" value="Genomic_DNA"/>
</dbReference>
<protein>
    <submittedName>
        <fullName evidence="1">Uncharacterized protein</fullName>
    </submittedName>
</protein>
<name>X1HWY2_9ZZZZ</name>
<dbReference type="AlphaFoldDB" id="X1HWY2"/>
<sequence length="218" mass="25307">GKRSHATVIDDLLTLCSIAESRYIYTRIVEACLPDVDLQITHRPIAPMSDLKEIIPRANLQSFVCESLDKLQQQTWKDEIGFIPAIIWYSQAQRSFRASIFPLELSLYWVVLEVLASAYVQRQGLSARIRNKKERVKKLIDSYGFLRSPWSFINSAIDDWYEVRCASFHEGKLPSWSNTKFEQRWRQLAEFVSFILASLLQKQDAAWENQIAARISAY</sequence>
<accession>X1HWY2</accession>
<organism evidence="1">
    <name type="scientific">marine sediment metagenome</name>
    <dbReference type="NCBI Taxonomy" id="412755"/>
    <lineage>
        <taxon>unclassified sequences</taxon>
        <taxon>metagenomes</taxon>
        <taxon>ecological metagenomes</taxon>
    </lineage>
</organism>